<gene>
    <name evidence="1" type="primary">ATP17</name>
    <name evidence="1" type="ORF">H4R26_000283</name>
</gene>
<sequence>MNAFVGRAALKRTVALRNYSSLREIIPPNIGFAARAGESVAEPTAAAAASTLSAQNVSKVVSLYRNLPKGNAEAKVARGGPVSRYYHRYFVGDNASAAPILHVIGALLVGGYSIHYVMHLKHHKHAENH</sequence>
<reference evidence="1" key="1">
    <citation type="submission" date="2022-07" db="EMBL/GenBank/DDBJ databases">
        <title>Phylogenomic reconstructions and comparative analyses of Kickxellomycotina fungi.</title>
        <authorList>
            <person name="Reynolds N.K."/>
            <person name="Stajich J.E."/>
            <person name="Barry K."/>
            <person name="Grigoriev I.V."/>
            <person name="Crous P."/>
            <person name="Smith M.E."/>
        </authorList>
    </citation>
    <scope>NUCLEOTIDE SEQUENCE</scope>
    <source>
        <strain evidence="1">IMI 214461</strain>
    </source>
</reference>
<dbReference type="PANTHER" id="PTHR28161">
    <property type="entry name" value="ATP SYNTHASE SUBUNIT F, MITOCHONDRIAL"/>
    <property type="match status" value="1"/>
</dbReference>
<accession>A0A9W8BKE4</accession>
<dbReference type="Pfam" id="PF10791">
    <property type="entry name" value="F1F0-ATPsyn_F"/>
    <property type="match status" value="1"/>
</dbReference>
<evidence type="ECO:0000313" key="1">
    <source>
        <dbReference type="EMBL" id="KAJ2008249.1"/>
    </source>
</evidence>
<protein>
    <submittedName>
        <fullName evidence="1">ATP synthase f chain, mitochondrial</fullName>
    </submittedName>
</protein>
<dbReference type="GO" id="GO:0046933">
    <property type="term" value="F:proton-transporting ATP synthase activity, rotational mechanism"/>
    <property type="evidence" value="ECO:0007669"/>
    <property type="project" value="TreeGrafter"/>
</dbReference>
<comment type="caution">
    <text evidence="1">The sequence shown here is derived from an EMBL/GenBank/DDBJ whole genome shotgun (WGS) entry which is preliminary data.</text>
</comment>
<evidence type="ECO:0000313" key="2">
    <source>
        <dbReference type="Proteomes" id="UP001150907"/>
    </source>
</evidence>
<dbReference type="AlphaFoldDB" id="A0A9W8BKE4"/>
<dbReference type="EMBL" id="JANBQF010000008">
    <property type="protein sequence ID" value="KAJ2008249.1"/>
    <property type="molecule type" value="Genomic_DNA"/>
</dbReference>
<dbReference type="OrthoDB" id="5561579at2759"/>
<proteinExistence type="predicted"/>
<dbReference type="PANTHER" id="PTHR28161:SF1">
    <property type="entry name" value="ATP SYNTHASE SUBUNIT F, MITOCHONDRIAL"/>
    <property type="match status" value="1"/>
</dbReference>
<dbReference type="InterPro" id="IPR019727">
    <property type="entry name" value="ATP_synth_F0_fsu_mt_fun"/>
</dbReference>
<dbReference type="Proteomes" id="UP001150907">
    <property type="component" value="Unassembled WGS sequence"/>
</dbReference>
<organism evidence="1 2">
    <name type="scientific">Coemansia thaxteri</name>
    <dbReference type="NCBI Taxonomy" id="2663907"/>
    <lineage>
        <taxon>Eukaryota</taxon>
        <taxon>Fungi</taxon>
        <taxon>Fungi incertae sedis</taxon>
        <taxon>Zoopagomycota</taxon>
        <taxon>Kickxellomycotina</taxon>
        <taxon>Kickxellomycetes</taxon>
        <taxon>Kickxellales</taxon>
        <taxon>Kickxellaceae</taxon>
        <taxon>Coemansia</taxon>
    </lineage>
</organism>
<name>A0A9W8BKE4_9FUNG</name>
<keyword evidence="2" id="KW-1185">Reference proteome</keyword>